<keyword evidence="5" id="KW-0472">Membrane</keyword>
<evidence type="ECO:0000256" key="4">
    <source>
        <dbReference type="SAM" id="MobiDB-lite"/>
    </source>
</evidence>
<keyword evidence="2" id="KW-0732">Signal</keyword>
<evidence type="ECO:0000256" key="2">
    <source>
        <dbReference type="ARBA" id="ARBA00022729"/>
    </source>
</evidence>
<dbReference type="InterPro" id="IPR007137">
    <property type="entry name" value="DUF348"/>
</dbReference>
<comment type="similarity">
    <text evidence="1">Belongs to the transglycosylase family. Rpf subfamily.</text>
</comment>
<dbReference type="Gene3D" id="2.20.230.10">
    <property type="entry name" value="Resuscitation-promoting factor rpfb"/>
    <property type="match status" value="1"/>
</dbReference>
<protein>
    <submittedName>
        <fullName evidence="7">Resuscitation-promoting factor protein RpfB</fullName>
    </submittedName>
</protein>
<dbReference type="Pfam" id="PF06737">
    <property type="entry name" value="Transglycosylas"/>
    <property type="match status" value="1"/>
</dbReference>
<dbReference type="PROSITE" id="PS51109">
    <property type="entry name" value="G5"/>
    <property type="match status" value="1"/>
</dbReference>
<dbReference type="InterPro" id="IPR051933">
    <property type="entry name" value="Resuscitation_pf_RpfB"/>
</dbReference>
<dbReference type="EMBL" id="BAAANO010000005">
    <property type="protein sequence ID" value="GAA2000750.1"/>
    <property type="molecule type" value="Genomic_DNA"/>
</dbReference>
<dbReference type="InterPro" id="IPR011098">
    <property type="entry name" value="G5_dom"/>
</dbReference>
<evidence type="ECO:0000313" key="7">
    <source>
        <dbReference type="EMBL" id="GAA2000750.1"/>
    </source>
</evidence>
<keyword evidence="5" id="KW-0812">Transmembrane</keyword>
<evidence type="ECO:0000259" key="6">
    <source>
        <dbReference type="PROSITE" id="PS51109"/>
    </source>
</evidence>
<keyword evidence="3" id="KW-0378">Hydrolase</keyword>
<organism evidence="7 8">
    <name type="scientific">Brevibacterium samyangense</name>
    <dbReference type="NCBI Taxonomy" id="366888"/>
    <lineage>
        <taxon>Bacteria</taxon>
        <taxon>Bacillati</taxon>
        <taxon>Actinomycetota</taxon>
        <taxon>Actinomycetes</taxon>
        <taxon>Micrococcales</taxon>
        <taxon>Brevibacteriaceae</taxon>
        <taxon>Brevibacterium</taxon>
    </lineage>
</organism>
<dbReference type="InterPro" id="IPR010618">
    <property type="entry name" value="RPF"/>
</dbReference>
<dbReference type="CDD" id="cd13925">
    <property type="entry name" value="RPF"/>
    <property type="match status" value="1"/>
</dbReference>
<reference evidence="7 8" key="1">
    <citation type="journal article" date="2019" name="Int. J. Syst. Evol. Microbiol.">
        <title>The Global Catalogue of Microorganisms (GCM) 10K type strain sequencing project: providing services to taxonomists for standard genome sequencing and annotation.</title>
        <authorList>
            <consortium name="The Broad Institute Genomics Platform"/>
            <consortium name="The Broad Institute Genome Sequencing Center for Infectious Disease"/>
            <person name="Wu L."/>
            <person name="Ma J."/>
        </authorList>
    </citation>
    <scope>NUCLEOTIDE SEQUENCE [LARGE SCALE GENOMIC DNA]</scope>
    <source>
        <strain evidence="7 8">JCM 14546</strain>
    </source>
</reference>
<accession>A0ABN2T8H7</accession>
<dbReference type="SMART" id="SM01208">
    <property type="entry name" value="G5"/>
    <property type="match status" value="1"/>
</dbReference>
<dbReference type="SUPFAM" id="SSF53955">
    <property type="entry name" value="Lysozyme-like"/>
    <property type="match status" value="1"/>
</dbReference>
<dbReference type="Pfam" id="PF03990">
    <property type="entry name" value="DUF348"/>
    <property type="match status" value="3"/>
</dbReference>
<dbReference type="Proteomes" id="UP001500755">
    <property type="component" value="Unassembled WGS sequence"/>
</dbReference>
<keyword evidence="8" id="KW-1185">Reference proteome</keyword>
<feature type="transmembrane region" description="Helical" evidence="5">
    <location>
        <begin position="12"/>
        <end position="31"/>
    </location>
</feature>
<feature type="region of interest" description="Disordered" evidence="4">
    <location>
        <begin position="212"/>
        <end position="243"/>
    </location>
</feature>
<gene>
    <name evidence="7" type="primary">rpfB</name>
    <name evidence="7" type="ORF">GCM10009755_05870</name>
</gene>
<dbReference type="PANTHER" id="PTHR39160">
    <property type="entry name" value="CELL WALL-BINDING PROTEIN YOCH"/>
    <property type="match status" value="1"/>
</dbReference>
<proteinExistence type="inferred from homology"/>
<dbReference type="PANTHER" id="PTHR39160:SF4">
    <property type="entry name" value="RESUSCITATION-PROMOTING FACTOR RPFB"/>
    <property type="match status" value="1"/>
</dbReference>
<comment type="caution">
    <text evidence="7">The sequence shown here is derived from an EMBL/GenBank/DDBJ whole genome shotgun (WGS) entry which is preliminary data.</text>
</comment>
<dbReference type="InterPro" id="IPR023346">
    <property type="entry name" value="Lysozyme-like_dom_sf"/>
</dbReference>
<dbReference type="Pfam" id="PF07501">
    <property type="entry name" value="G5"/>
    <property type="match status" value="1"/>
</dbReference>
<sequence>MDILRNRAVQIAAQSVVIGGLVVGTGAFVVLNKPVTVTVDGETQEVRTFGTSVDEVIAAQELDLSERDQVLPGRGASVDRGMDIVVNTTKTVDVTVDGVTTEETTTANTVGAALADLGIDAENAEVSTDLDAALASETVTDGVSAVEVVTPKSVSVSADGETHKVDEAASTVADVLDSAGITVDNDDIVSVPLDAPATDGQNVQVMRVTVEQRTEEEAIEHPVKTEESDDMEIGETEVTTEGKDGKREVVYEVRTVDGEEVSKKELSEKVLEEPVEEVVVEGTKDPMDMTTEEIKAMLGGPGSRWYELVKCESTFNPRAVNQQNNAHFGLFQFKQATWESVGGTGNPIDASPKEQFERAKILQQKAGWGQWACA</sequence>
<name>A0ABN2T8H7_9MICO</name>
<evidence type="ECO:0000256" key="1">
    <source>
        <dbReference type="ARBA" id="ARBA00010830"/>
    </source>
</evidence>
<feature type="domain" description="G5" evidence="6">
    <location>
        <begin position="205"/>
        <end position="285"/>
    </location>
</feature>
<keyword evidence="5" id="KW-1133">Transmembrane helix</keyword>
<evidence type="ECO:0000313" key="8">
    <source>
        <dbReference type="Proteomes" id="UP001500755"/>
    </source>
</evidence>
<evidence type="ECO:0000256" key="5">
    <source>
        <dbReference type="SAM" id="Phobius"/>
    </source>
</evidence>
<feature type="compositionally biased region" description="Basic and acidic residues" evidence="4">
    <location>
        <begin position="212"/>
        <end position="226"/>
    </location>
</feature>
<dbReference type="Gene3D" id="1.10.530.10">
    <property type="match status" value="1"/>
</dbReference>
<evidence type="ECO:0000256" key="3">
    <source>
        <dbReference type="ARBA" id="ARBA00022801"/>
    </source>
</evidence>